<dbReference type="OrthoDB" id="198787at2759"/>
<sequence>MSSFLSVPGPIKTLFDSFPLATYPPISKQDDSMDDEISRRKFAFQGSNARQDTPNNTFMLGVYNVFTETESNCLFATDPLCLYAQFALCRKNGLGLPNRSNCEGRGYTHTIALLSHTASAKESLPILIEGFSKRNIRSAEGIDEILRARVSHDAEQLMYITMLDRVVYDCWIAQVLYHTTEQQFLNLYSHDPENTSALLGHLAIGNMKLALVKRNEFHLRHKELVKNIESPLNVYKARSLNHLLDPIFEKCKKTLLQFQDMMSGASNDESPTYLELKIASYILCILNLDETTTLRVFVENQCQELTNQARLTVQRLQKAASELAS</sequence>
<keyword evidence="3" id="KW-1185">Reference proteome</keyword>
<evidence type="ECO:0000256" key="1">
    <source>
        <dbReference type="SAM" id="Coils"/>
    </source>
</evidence>
<reference evidence="2 3" key="1">
    <citation type="submission" date="2020-06" db="EMBL/GenBank/DDBJ databases">
        <title>The yeast mating-type switching endonuclease HO is a domesticated member of an unorthodox homing genetic element family.</title>
        <authorList>
            <person name="Coughlan A.Y."/>
            <person name="Lombardi L."/>
            <person name="Braun-Galleani S."/>
            <person name="Martos A.R."/>
            <person name="Galeote V."/>
            <person name="Bigey F."/>
            <person name="Dequin S."/>
            <person name="Byrne K.P."/>
            <person name="Wolfe K.H."/>
        </authorList>
    </citation>
    <scope>NUCLEOTIDE SEQUENCE [LARGE SCALE GENOMIC DNA]</scope>
    <source>
        <strain evidence="2 3">CBS2947</strain>
    </source>
</reference>
<organism evidence="2 3">
    <name type="scientific">Torulaspora globosa</name>
    <dbReference type="NCBI Taxonomy" id="48254"/>
    <lineage>
        <taxon>Eukaryota</taxon>
        <taxon>Fungi</taxon>
        <taxon>Dikarya</taxon>
        <taxon>Ascomycota</taxon>
        <taxon>Saccharomycotina</taxon>
        <taxon>Saccharomycetes</taxon>
        <taxon>Saccharomycetales</taxon>
        <taxon>Saccharomycetaceae</taxon>
        <taxon>Torulaspora</taxon>
    </lineage>
</organism>
<dbReference type="Pfam" id="PF10806">
    <property type="entry name" value="SAM35"/>
    <property type="match status" value="1"/>
</dbReference>
<dbReference type="AlphaFoldDB" id="A0A7H9HT51"/>
<evidence type="ECO:0000313" key="2">
    <source>
        <dbReference type="EMBL" id="QLQ80908.1"/>
    </source>
</evidence>
<proteinExistence type="predicted"/>
<keyword evidence="1" id="KW-0175">Coiled coil</keyword>
<dbReference type="InterPro" id="IPR021211">
    <property type="entry name" value="SAM35"/>
</dbReference>
<gene>
    <name evidence="2" type="ORF">HG537_0E02630</name>
</gene>
<accession>A0A7H9HT51</accession>
<evidence type="ECO:0000313" key="3">
    <source>
        <dbReference type="Proteomes" id="UP000510647"/>
    </source>
</evidence>
<protein>
    <submittedName>
        <fullName evidence="2">Uncharacterized protein</fullName>
    </submittedName>
</protein>
<dbReference type="Proteomes" id="UP000510647">
    <property type="component" value="Chromosome 5"/>
</dbReference>
<dbReference type="EMBL" id="CP059271">
    <property type="protein sequence ID" value="QLQ80908.1"/>
    <property type="molecule type" value="Genomic_DNA"/>
</dbReference>
<name>A0A7H9HT51_9SACH</name>
<feature type="coiled-coil region" evidence="1">
    <location>
        <begin position="288"/>
        <end position="322"/>
    </location>
</feature>